<dbReference type="Pfam" id="PF16220">
    <property type="entry name" value="DUF4880"/>
    <property type="match status" value="1"/>
</dbReference>
<evidence type="ECO:0000313" key="3">
    <source>
        <dbReference type="EMBL" id="MQR99463.1"/>
    </source>
</evidence>
<dbReference type="PANTHER" id="PTHR30273:SF2">
    <property type="entry name" value="PROTEIN FECR"/>
    <property type="match status" value="1"/>
</dbReference>
<gene>
    <name evidence="3" type="ORF">GFJ39_09690</name>
</gene>
<feature type="compositionally biased region" description="Basic and acidic residues" evidence="1">
    <location>
        <begin position="7"/>
        <end position="22"/>
    </location>
</feature>
<dbReference type="InterPro" id="IPR032623">
    <property type="entry name" value="FecR_N"/>
</dbReference>
<dbReference type="Proteomes" id="UP000432209">
    <property type="component" value="Unassembled WGS sequence"/>
</dbReference>
<dbReference type="AlphaFoldDB" id="A0A7X1VN77"/>
<dbReference type="InterPro" id="IPR012373">
    <property type="entry name" value="Ferrdict_sens_TM"/>
</dbReference>
<keyword evidence="4" id="KW-1185">Reference proteome</keyword>
<organism evidence="3 4">
    <name type="scientific">Gluconobacter aidae</name>
    <dbReference type="NCBI Taxonomy" id="2662454"/>
    <lineage>
        <taxon>Bacteria</taxon>
        <taxon>Pseudomonadati</taxon>
        <taxon>Pseudomonadota</taxon>
        <taxon>Alphaproteobacteria</taxon>
        <taxon>Acetobacterales</taxon>
        <taxon>Acetobacteraceae</taxon>
        <taxon>Gluconobacter</taxon>
    </lineage>
</organism>
<evidence type="ECO:0000259" key="2">
    <source>
        <dbReference type="Pfam" id="PF16220"/>
    </source>
</evidence>
<sequence length="334" mass="37420">MESAPPSRDRVQSRKYRFLPEDRSEDSDAMAAHWVTQQDAQSLTGKERQDFEAWLAQDVRNFGAYVRAQAFFRHLNYRASPSLSHFPARNTPSRPPRTATISRRRFLPLAAASIGSLMLYDTARDQTVRLERGHELPRNYAWHQGVITLDALTTAYLPEATSSDRIDMVNGRLGIQLHSGIVSVSTDTLRLTGTAADFDLTRSPQGLRLQHYAGTLTWQTPDGQHQLTIPTAVEFTQAGRSLQATCRPLSPDDIIEQTAWRQGTLVLNDTTLQNALARFAPYTRLKLMIRDPHLSGSRISGSFALAAPEDFALSIARLIRCRVEISNRSITFTA</sequence>
<name>A0A7X1VN77_9PROT</name>
<dbReference type="PANTHER" id="PTHR30273">
    <property type="entry name" value="PERIPLASMIC SIGNAL SENSOR AND SIGMA FACTOR ACTIVATOR FECR-RELATED"/>
    <property type="match status" value="1"/>
</dbReference>
<protein>
    <submittedName>
        <fullName evidence="3">DUF4880 domain-containing protein</fullName>
    </submittedName>
</protein>
<dbReference type="EMBL" id="WIPH01000021">
    <property type="protein sequence ID" value="MQR99463.1"/>
    <property type="molecule type" value="Genomic_DNA"/>
</dbReference>
<feature type="domain" description="FecR N-terminal" evidence="2">
    <location>
        <begin position="31"/>
        <end position="70"/>
    </location>
</feature>
<evidence type="ECO:0000256" key="1">
    <source>
        <dbReference type="SAM" id="MobiDB-lite"/>
    </source>
</evidence>
<proteinExistence type="predicted"/>
<reference evidence="3 4" key="1">
    <citation type="submission" date="2019-10" db="EMBL/GenBank/DDBJ databases">
        <title>Gluconobacter aidae sp. nov., a novel species of acetic acid bacteria isolated in Thailand.</title>
        <authorList>
            <person name="Yukphan P."/>
            <person name="Charoenyingcharoen P."/>
            <person name="Malimas S."/>
            <person name="Muramatsu Y."/>
            <person name="Nakagawa Y."/>
            <person name="Tanasupawat S."/>
            <person name="Yamada Y."/>
        </authorList>
    </citation>
    <scope>NUCLEOTIDE SEQUENCE [LARGE SCALE GENOMIC DNA]</scope>
    <source>
        <strain evidence="3 4">AC10</strain>
    </source>
</reference>
<feature type="region of interest" description="Disordered" evidence="1">
    <location>
        <begin position="1"/>
        <end position="28"/>
    </location>
</feature>
<evidence type="ECO:0000313" key="4">
    <source>
        <dbReference type="Proteomes" id="UP000432209"/>
    </source>
</evidence>
<dbReference type="GO" id="GO:0016989">
    <property type="term" value="F:sigma factor antagonist activity"/>
    <property type="evidence" value="ECO:0007669"/>
    <property type="project" value="TreeGrafter"/>
</dbReference>
<comment type="caution">
    <text evidence="3">The sequence shown here is derived from an EMBL/GenBank/DDBJ whole genome shotgun (WGS) entry which is preliminary data.</text>
</comment>
<accession>A0A7X1VN77</accession>